<evidence type="ECO:0000313" key="3">
    <source>
        <dbReference type="Proteomes" id="UP001548590"/>
    </source>
</evidence>
<gene>
    <name evidence="2" type="ORF">ABVT11_02870</name>
</gene>
<sequence length="43" mass="4918">MSMRFPADIPDKNDKADLGPETRISPEILARQGFQVLARSMQW</sequence>
<dbReference type="EMBL" id="JBEWLZ010000001">
    <property type="protein sequence ID" value="MET1488756.1"/>
    <property type="molecule type" value="Genomic_DNA"/>
</dbReference>
<feature type="compositionally biased region" description="Basic and acidic residues" evidence="1">
    <location>
        <begin position="9"/>
        <end position="20"/>
    </location>
</feature>
<evidence type="ECO:0000313" key="2">
    <source>
        <dbReference type="EMBL" id="MET1488756.1"/>
    </source>
</evidence>
<evidence type="ECO:0000256" key="1">
    <source>
        <dbReference type="SAM" id="MobiDB-lite"/>
    </source>
</evidence>
<reference evidence="2 3" key="1">
    <citation type="submission" date="2024-07" db="EMBL/GenBank/DDBJ databases">
        <title>Uliginosibacterium paludis KCTC:42655.</title>
        <authorList>
            <person name="Kim M.K."/>
        </authorList>
    </citation>
    <scope>NUCLEOTIDE SEQUENCE [LARGE SCALE GENOMIC DNA]</scope>
    <source>
        <strain evidence="2 3">KCTC 42655</strain>
    </source>
</reference>
<dbReference type="RefSeq" id="WP_345927154.1">
    <property type="nucleotide sequence ID" value="NZ_JBDIVF010000003.1"/>
</dbReference>
<accession>A0ABV2CLI0</accession>
<organism evidence="2 3">
    <name type="scientific">Uliginosibacterium paludis</name>
    <dbReference type="NCBI Taxonomy" id="1615952"/>
    <lineage>
        <taxon>Bacteria</taxon>
        <taxon>Pseudomonadati</taxon>
        <taxon>Pseudomonadota</taxon>
        <taxon>Betaproteobacteria</taxon>
        <taxon>Rhodocyclales</taxon>
        <taxon>Zoogloeaceae</taxon>
        <taxon>Uliginosibacterium</taxon>
    </lineage>
</organism>
<feature type="region of interest" description="Disordered" evidence="1">
    <location>
        <begin position="1"/>
        <end position="24"/>
    </location>
</feature>
<comment type="caution">
    <text evidence="2">The sequence shown here is derived from an EMBL/GenBank/DDBJ whole genome shotgun (WGS) entry which is preliminary data.</text>
</comment>
<name>A0ABV2CLI0_9RHOO</name>
<proteinExistence type="predicted"/>
<keyword evidence="3" id="KW-1185">Reference proteome</keyword>
<protein>
    <submittedName>
        <fullName evidence="2">Uncharacterized protein</fullName>
    </submittedName>
</protein>
<dbReference type="Proteomes" id="UP001548590">
    <property type="component" value="Unassembled WGS sequence"/>
</dbReference>